<accession>A0A3G8Y8G3</accession>
<keyword evidence="2" id="KW-1185">Reference proteome</keyword>
<dbReference type="RefSeq" id="WP_124801127.1">
    <property type="nucleotide sequence ID" value="NZ_CP034161.1"/>
</dbReference>
<dbReference type="Proteomes" id="UP000281810">
    <property type="component" value="Chromosome"/>
</dbReference>
<dbReference type="OrthoDB" id="1402231at2"/>
<dbReference type="EMBL" id="CP034161">
    <property type="protein sequence ID" value="AZI38814.1"/>
    <property type="molecule type" value="Genomic_DNA"/>
</dbReference>
<sequence length="344" mass="40391">MIINDFFLHHIDVINNTVTPINLQLNPQNLNDYVEELLNEIIANPNRRTYTFKEGNTEVKTSLDKILENDSDIENITKLNAERLLEKEVNTQEWMRSRNMSVEIQKGSLLHLHFEINGTKQIIICKVEHDEILNELNFEKVRGLNTKKKVFKAILIIFDGQQKISENYVFDKHNSKYWWDDFLELKQQYTDDDNTEKSLNAIDVALSTSLKNKYYPDYLILKNSFIGHYRNNDDLNYFNVIDDVVQNYEPVNSNFPKNQIIEKLNGLPAKNGFDPQFTVVKKRIKKRIKTQIKLANNLFLSINDFVDNLKNIIEPIKDDQGNKYIKILSSEGYEKIQDWIVQNG</sequence>
<name>A0A3G8Y8G3_9FLAO</name>
<dbReference type="AlphaFoldDB" id="A0A3G8Y8G3"/>
<protein>
    <recommendedName>
        <fullName evidence="3">Nucleoid-associated protein</fullName>
    </recommendedName>
</protein>
<reference evidence="2" key="1">
    <citation type="submission" date="2018-11" db="EMBL/GenBank/DDBJ databases">
        <title>Proposal to divide the Flavobacteriaceae and reorganize its genera based on Amino Acid Identity values calculated from whole genome sequences.</title>
        <authorList>
            <person name="Nicholson A.C."/>
            <person name="Gulvik C.A."/>
            <person name="Whitney A.M."/>
            <person name="Humrighouse B.W."/>
            <person name="Bell M."/>
            <person name="Holmes B."/>
            <person name="Steigerwalt A.B."/>
            <person name="Villarma A."/>
            <person name="Sheth M."/>
            <person name="Batra D."/>
            <person name="Pryor J."/>
            <person name="Bernardet J.-F."/>
            <person name="Hugo C."/>
            <person name="Kampfer P."/>
            <person name="Newman J.D."/>
            <person name="McQuiston J.R."/>
        </authorList>
    </citation>
    <scope>NUCLEOTIDE SEQUENCE [LARGE SCALE GENOMIC DNA]</scope>
    <source>
        <strain evidence="2">F5649</strain>
    </source>
</reference>
<evidence type="ECO:0000313" key="1">
    <source>
        <dbReference type="EMBL" id="AZI38814.1"/>
    </source>
</evidence>
<evidence type="ECO:0000313" key="2">
    <source>
        <dbReference type="Proteomes" id="UP000281810"/>
    </source>
</evidence>
<proteinExistence type="predicted"/>
<organism evidence="1 2">
    <name type="scientific">Epilithonimonas vandammei</name>
    <dbReference type="NCBI Taxonomy" id="2487072"/>
    <lineage>
        <taxon>Bacteria</taxon>
        <taxon>Pseudomonadati</taxon>
        <taxon>Bacteroidota</taxon>
        <taxon>Flavobacteriia</taxon>
        <taxon>Flavobacteriales</taxon>
        <taxon>Weeksellaceae</taxon>
        <taxon>Chryseobacterium group</taxon>
        <taxon>Epilithonimonas</taxon>
    </lineage>
</organism>
<evidence type="ECO:0008006" key="3">
    <source>
        <dbReference type="Google" id="ProtNLM"/>
    </source>
</evidence>
<gene>
    <name evidence="1" type="ORF">EIB74_02060</name>
</gene>